<keyword evidence="6" id="KW-1185">Reference proteome</keyword>
<dbReference type="Pfam" id="PF14432">
    <property type="entry name" value="DYW_deaminase"/>
    <property type="match status" value="1"/>
</dbReference>
<feature type="repeat" description="PPR" evidence="3">
    <location>
        <begin position="385"/>
        <end position="419"/>
    </location>
</feature>
<dbReference type="InterPro" id="IPR046848">
    <property type="entry name" value="E_motif"/>
</dbReference>
<dbReference type="GO" id="GO:0009451">
    <property type="term" value="P:RNA modification"/>
    <property type="evidence" value="ECO:0007669"/>
    <property type="project" value="InterPro"/>
</dbReference>
<evidence type="ECO:0000256" key="1">
    <source>
        <dbReference type="ARBA" id="ARBA00022737"/>
    </source>
</evidence>
<feature type="repeat" description="PPR" evidence="3">
    <location>
        <begin position="284"/>
        <end position="318"/>
    </location>
</feature>
<dbReference type="EMBL" id="BQKI01000009">
    <property type="protein sequence ID" value="GJN02573.1"/>
    <property type="molecule type" value="Genomic_DNA"/>
</dbReference>
<dbReference type="SUPFAM" id="SSF48452">
    <property type="entry name" value="TPR-like"/>
    <property type="match status" value="1"/>
</dbReference>
<keyword evidence="2" id="KW-0809">Transit peptide</keyword>
<dbReference type="Pfam" id="PF20431">
    <property type="entry name" value="E_motif"/>
    <property type="match status" value="1"/>
</dbReference>
<organism evidence="5 6">
    <name type="scientific">Eleusine coracana subsp. coracana</name>
    <dbReference type="NCBI Taxonomy" id="191504"/>
    <lineage>
        <taxon>Eukaryota</taxon>
        <taxon>Viridiplantae</taxon>
        <taxon>Streptophyta</taxon>
        <taxon>Embryophyta</taxon>
        <taxon>Tracheophyta</taxon>
        <taxon>Spermatophyta</taxon>
        <taxon>Magnoliopsida</taxon>
        <taxon>Liliopsida</taxon>
        <taxon>Poales</taxon>
        <taxon>Poaceae</taxon>
        <taxon>PACMAD clade</taxon>
        <taxon>Chloridoideae</taxon>
        <taxon>Cynodonteae</taxon>
        <taxon>Eleusininae</taxon>
        <taxon>Eleusine</taxon>
    </lineage>
</organism>
<feature type="domain" description="DYW" evidence="4">
    <location>
        <begin position="600"/>
        <end position="692"/>
    </location>
</feature>
<dbReference type="InterPro" id="IPR002885">
    <property type="entry name" value="PPR_rpt"/>
</dbReference>
<sequence length="692" mass="76455">MATAVHTAVAPPPPHAPPARATFRHVPQLHAQLLKSGELTASPASFHSLLDATALATPAASPAHLSYALRLFRLGPRPPLSARSYNILMRAFLRAGQPEDALHLFVEMLDTASACPDQHTVACSLKACSRMRALDLGRGIQAYAVKRGLTVDQFVLSSLIHMYASCGDVAAAQLLFDAVENKSVVMWNAIISGYFRNGDWNDVVDVFKHMLEVGEAFDQITLVSVVTACGRIGDAKLGEWIGRYAEENGMMGNRNLVTALVDMYAKCGELAKARRLFDGLQLKDVVAWSAMISGYTQADQCQEALALFSRMQATELEPNDVTMVSVLSACAVLGALETGKWVHSYVRRKHLPLTVVLGTALVDFYAKCGCIDSAVEVFKSMSIKNSWTWTALIKGMASNGRGREALELFSCMREAKCEPTDVTFIGVLLACSHNGLVEEGRWHFNSMTQDYGIQPKVEHYGCMVDLLGRAGLIDEAYQFVRTMPIEPNTVVWRTLLSSCTVYKNVEIGEEALKQIISLDPSHSGDYVLLSNIYASVGQWKDAAMIRKEMKDGGIDRSPGCSLIELDGTIFEFFAEDSDHPQLSEIYEKVEEIIDKIKMVGYVPNTADARLDIDESKKEVSVSHHSEKLAIAFGLMKLQPGATIRLSKNLRVCTDCHSATKLISKVYSREIVVRDRNRYHHFKDGYCSCNDYW</sequence>
<dbReference type="InterPro" id="IPR046960">
    <property type="entry name" value="PPR_At4g14850-like_plant"/>
</dbReference>
<feature type="repeat" description="PPR" evidence="3">
    <location>
        <begin position="183"/>
        <end position="217"/>
    </location>
</feature>
<evidence type="ECO:0000256" key="3">
    <source>
        <dbReference type="PROSITE-ProRule" id="PRU00708"/>
    </source>
</evidence>
<dbReference type="InterPro" id="IPR011990">
    <property type="entry name" value="TPR-like_helical_dom_sf"/>
</dbReference>
<evidence type="ECO:0000256" key="2">
    <source>
        <dbReference type="ARBA" id="ARBA00022946"/>
    </source>
</evidence>
<name>A0AAV5CXF4_ELECO</name>
<proteinExistence type="predicted"/>
<evidence type="ECO:0000259" key="4">
    <source>
        <dbReference type="Pfam" id="PF14432"/>
    </source>
</evidence>
<dbReference type="PANTHER" id="PTHR47926">
    <property type="entry name" value="PENTATRICOPEPTIDE REPEAT-CONTAINING PROTEIN"/>
    <property type="match status" value="1"/>
</dbReference>
<dbReference type="NCBIfam" id="TIGR00756">
    <property type="entry name" value="PPR"/>
    <property type="match status" value="4"/>
</dbReference>
<dbReference type="FunFam" id="1.25.40.10:FF:000344">
    <property type="entry name" value="Pentatricopeptide repeat-containing protein"/>
    <property type="match status" value="1"/>
</dbReference>
<dbReference type="Pfam" id="PF13041">
    <property type="entry name" value="PPR_2"/>
    <property type="match status" value="3"/>
</dbReference>
<accession>A0AAV5CXF4</accession>
<feature type="repeat" description="PPR" evidence="3">
    <location>
        <begin position="81"/>
        <end position="111"/>
    </location>
</feature>
<dbReference type="FunFam" id="1.25.40.10:FF:000436">
    <property type="entry name" value="Pentatricopeptide repeat-containing protein At5g39350 family"/>
    <property type="match status" value="1"/>
</dbReference>
<dbReference type="Gene3D" id="1.25.40.10">
    <property type="entry name" value="Tetratricopeptide repeat domain"/>
    <property type="match status" value="4"/>
</dbReference>
<gene>
    <name evidence="5" type="primary">ga19935</name>
    <name evidence="5" type="ORF">PR202_ga19935</name>
</gene>
<evidence type="ECO:0000313" key="5">
    <source>
        <dbReference type="EMBL" id="GJN02573.1"/>
    </source>
</evidence>
<comment type="caution">
    <text evidence="5">The sequence shown here is derived from an EMBL/GenBank/DDBJ whole genome shotgun (WGS) entry which is preliminary data.</text>
</comment>
<evidence type="ECO:0000313" key="6">
    <source>
        <dbReference type="Proteomes" id="UP001054889"/>
    </source>
</evidence>
<dbReference type="PROSITE" id="PS51375">
    <property type="entry name" value="PPR"/>
    <property type="match status" value="4"/>
</dbReference>
<protein>
    <recommendedName>
        <fullName evidence="4">DYW domain-containing protein</fullName>
    </recommendedName>
</protein>
<dbReference type="Proteomes" id="UP001054889">
    <property type="component" value="Unassembled WGS sequence"/>
</dbReference>
<dbReference type="FunFam" id="1.25.40.10:FF:000490">
    <property type="entry name" value="Pentatricopeptide repeat-containing protein chloroplastic"/>
    <property type="match status" value="1"/>
</dbReference>
<keyword evidence="1" id="KW-0677">Repeat</keyword>
<dbReference type="GO" id="GO:0003723">
    <property type="term" value="F:RNA binding"/>
    <property type="evidence" value="ECO:0007669"/>
    <property type="project" value="InterPro"/>
</dbReference>
<reference evidence="5" key="1">
    <citation type="journal article" date="2018" name="DNA Res.">
        <title>Multiple hybrid de novo genome assembly of finger millet, an orphan allotetraploid crop.</title>
        <authorList>
            <person name="Hatakeyama M."/>
            <person name="Aluri S."/>
            <person name="Balachadran M.T."/>
            <person name="Sivarajan S.R."/>
            <person name="Patrignani A."/>
            <person name="Gruter S."/>
            <person name="Poveda L."/>
            <person name="Shimizu-Inatsugi R."/>
            <person name="Baeten J."/>
            <person name="Francoijs K.J."/>
            <person name="Nataraja K.N."/>
            <person name="Reddy Y.A.N."/>
            <person name="Phadnis S."/>
            <person name="Ravikumar R.L."/>
            <person name="Schlapbach R."/>
            <person name="Sreeman S.M."/>
            <person name="Shimizu K.K."/>
        </authorList>
    </citation>
    <scope>NUCLEOTIDE SEQUENCE</scope>
</reference>
<dbReference type="PANTHER" id="PTHR47926:SF458">
    <property type="entry name" value="PENTATRICOPEPTIDE REPEAT-CONTAINING PROTEIN"/>
    <property type="match status" value="1"/>
</dbReference>
<dbReference type="Pfam" id="PF01535">
    <property type="entry name" value="PPR"/>
    <property type="match status" value="4"/>
</dbReference>
<dbReference type="InterPro" id="IPR032867">
    <property type="entry name" value="DYW_dom"/>
</dbReference>
<dbReference type="GO" id="GO:0008270">
    <property type="term" value="F:zinc ion binding"/>
    <property type="evidence" value="ECO:0007669"/>
    <property type="project" value="InterPro"/>
</dbReference>
<dbReference type="AlphaFoldDB" id="A0AAV5CXF4"/>
<reference evidence="5" key="2">
    <citation type="submission" date="2021-12" db="EMBL/GenBank/DDBJ databases">
        <title>Resequencing data analysis of finger millet.</title>
        <authorList>
            <person name="Hatakeyama M."/>
            <person name="Aluri S."/>
            <person name="Balachadran M.T."/>
            <person name="Sivarajan S.R."/>
            <person name="Poveda L."/>
            <person name="Shimizu-Inatsugi R."/>
            <person name="Schlapbach R."/>
            <person name="Sreeman S.M."/>
            <person name="Shimizu K.K."/>
        </authorList>
    </citation>
    <scope>NUCLEOTIDE SEQUENCE</scope>
</reference>